<dbReference type="GO" id="GO:0016757">
    <property type="term" value="F:glycosyltransferase activity"/>
    <property type="evidence" value="ECO:0007669"/>
    <property type="project" value="TreeGrafter"/>
</dbReference>
<dbReference type="Proteomes" id="UP000095751">
    <property type="component" value="Unassembled WGS sequence"/>
</dbReference>
<evidence type="ECO:0000259" key="2">
    <source>
        <dbReference type="Pfam" id="PF03407"/>
    </source>
</evidence>
<organism evidence="3 4">
    <name type="scientific">Fragilariopsis cylindrus CCMP1102</name>
    <dbReference type="NCBI Taxonomy" id="635003"/>
    <lineage>
        <taxon>Eukaryota</taxon>
        <taxon>Sar</taxon>
        <taxon>Stramenopiles</taxon>
        <taxon>Ochrophyta</taxon>
        <taxon>Bacillariophyta</taxon>
        <taxon>Bacillariophyceae</taxon>
        <taxon>Bacillariophycidae</taxon>
        <taxon>Bacillariales</taxon>
        <taxon>Bacillariaceae</taxon>
        <taxon>Fragilariopsis</taxon>
    </lineage>
</organism>
<dbReference type="AlphaFoldDB" id="A0A1E7FQ54"/>
<dbReference type="EMBL" id="KV784355">
    <property type="protein sequence ID" value="OEU20300.1"/>
    <property type="molecule type" value="Genomic_DNA"/>
</dbReference>
<dbReference type="InterPro" id="IPR005069">
    <property type="entry name" value="Nucl-diP-sugar_transferase"/>
</dbReference>
<gene>
    <name evidence="3" type="ORF">FRACYDRAFT_182077</name>
</gene>
<dbReference type="KEGG" id="fcy:FRACYDRAFT_182077"/>
<keyword evidence="4" id="KW-1185">Reference proteome</keyword>
<evidence type="ECO:0000313" key="3">
    <source>
        <dbReference type="EMBL" id="OEU20300.1"/>
    </source>
</evidence>
<evidence type="ECO:0000256" key="1">
    <source>
        <dbReference type="SAM" id="MobiDB-lite"/>
    </source>
</evidence>
<reference evidence="3 4" key="1">
    <citation type="submission" date="2016-09" db="EMBL/GenBank/DDBJ databases">
        <title>Extensive genetic diversity and differential bi-allelic expression allows diatom success in the polar Southern Ocean.</title>
        <authorList>
            <consortium name="DOE Joint Genome Institute"/>
            <person name="Mock T."/>
            <person name="Otillar R.P."/>
            <person name="Strauss J."/>
            <person name="Dupont C."/>
            <person name="Frickenhaus S."/>
            <person name="Maumus F."/>
            <person name="Mcmullan M."/>
            <person name="Sanges R."/>
            <person name="Schmutz J."/>
            <person name="Toseland A."/>
            <person name="Valas R."/>
            <person name="Veluchamy A."/>
            <person name="Ward B.J."/>
            <person name="Allen A."/>
            <person name="Barry K."/>
            <person name="Falciatore A."/>
            <person name="Ferrante M."/>
            <person name="Fortunato A.E."/>
            <person name="Gloeckner G."/>
            <person name="Gruber A."/>
            <person name="Hipkin R."/>
            <person name="Janech M."/>
            <person name="Kroth P."/>
            <person name="Leese F."/>
            <person name="Lindquist E."/>
            <person name="Lyon B.R."/>
            <person name="Martin J."/>
            <person name="Mayer C."/>
            <person name="Parker M."/>
            <person name="Quesneville H."/>
            <person name="Raymond J."/>
            <person name="Uhlig C."/>
            <person name="Valentin K.U."/>
            <person name="Worden A.Z."/>
            <person name="Armbrust E.V."/>
            <person name="Bowler C."/>
            <person name="Green B."/>
            <person name="Moulton V."/>
            <person name="Van Oosterhout C."/>
            <person name="Grigoriev I."/>
        </authorList>
    </citation>
    <scope>NUCLEOTIDE SEQUENCE [LARGE SCALE GENOMIC DNA]</scope>
    <source>
        <strain evidence="3 4">CCMP1102</strain>
    </source>
</reference>
<sequence length="561" mass="64710">MVRQRNNQNQNNQRTRYFLPRGEYVNRTDFHNTFSKQLGIPLDKNDMDNDRVLLLYSESKAYPKSNTNSNTNSNSEKSNIDDENGNRMIPLNDAIENCDFMHVVLTNPDRHKQCIAIMGQYESYHVHRFMRMPMPSKPQPINSSYPLRYVPRGMQQNGRITHKVPSNKYQTMYWNDLMNYKSSLVLSSKEDGSTDNNLSVMEELDPILRTVAATDGSNESNKNNNNNTVIILVCNFGQSELLMNFICNANSKGLSNLLNNIILFATDLETHELATSMGLHSYYSERIFSNMPKEAAKEYADDTFRLMMFAKVYCVHIVSQLGYDFLFQDVDVIWYKNPLDWFHNETNPDYHFDMFFQDDGSRALFYAPYAANTGFYYVRNNERTKYFFHSLLMSGDLIMATYSHQIALNTLLSEHVSIYGLSVKICDRNDIEFPGGYWYHERHDLMKQYIVSSSSSSSSSSLSWTDNKDNKVRFMEQMGEWYLEETCKSVSRNNIINNTAAAAAADHGIMNSNNSTGNSASTIRQHCCAVTPLMKCHYRDKPSRIPCHDSIPIDEDGKSFW</sequence>
<name>A0A1E7FQ54_9STRA</name>
<accession>A0A1E7FQ54</accession>
<dbReference type="PANTHER" id="PTHR47032">
    <property type="entry name" value="UDP-D-XYLOSE:L-FUCOSE ALPHA-1,3-D-XYLOSYLTRANSFERASE-RELATED"/>
    <property type="match status" value="1"/>
</dbReference>
<proteinExistence type="predicted"/>
<evidence type="ECO:0000313" key="4">
    <source>
        <dbReference type="Proteomes" id="UP000095751"/>
    </source>
</evidence>
<dbReference type="Pfam" id="PF03407">
    <property type="entry name" value="Nucleotid_trans"/>
    <property type="match status" value="1"/>
</dbReference>
<dbReference type="PANTHER" id="PTHR47032:SF1">
    <property type="entry name" value="UDP-D-XYLOSE:L-FUCOSE ALPHA-1,3-D-XYLOSYLTRANSFERASE-RELATED"/>
    <property type="match status" value="1"/>
</dbReference>
<protein>
    <recommendedName>
        <fullName evidence="2">Nucleotide-diphospho-sugar transferase domain-containing protein</fullName>
    </recommendedName>
</protein>
<dbReference type="GO" id="GO:0005794">
    <property type="term" value="C:Golgi apparatus"/>
    <property type="evidence" value="ECO:0007669"/>
    <property type="project" value="TreeGrafter"/>
</dbReference>
<feature type="domain" description="Nucleotide-diphospho-sugar transferase" evidence="2">
    <location>
        <begin position="257"/>
        <end position="444"/>
    </location>
</feature>
<feature type="compositionally biased region" description="Low complexity" evidence="1">
    <location>
        <begin position="64"/>
        <end position="77"/>
    </location>
</feature>
<dbReference type="InParanoid" id="A0A1E7FQ54"/>
<feature type="region of interest" description="Disordered" evidence="1">
    <location>
        <begin position="62"/>
        <end position="86"/>
    </location>
</feature>
<dbReference type="OrthoDB" id="540503at2759"/>
<dbReference type="InterPro" id="IPR052636">
    <property type="entry name" value="UDP-D-xylose:L-fucose_XylT"/>
</dbReference>